<dbReference type="Proteomes" id="UP001438707">
    <property type="component" value="Unassembled WGS sequence"/>
</dbReference>
<reference evidence="2 3" key="1">
    <citation type="journal article" date="2024" name="Nat. Commun.">
        <title>Phylogenomics reveals the evolutionary origins of lichenization in chlorophyte algae.</title>
        <authorList>
            <person name="Puginier C."/>
            <person name="Libourel C."/>
            <person name="Otte J."/>
            <person name="Skaloud P."/>
            <person name="Haon M."/>
            <person name="Grisel S."/>
            <person name="Petersen M."/>
            <person name="Berrin J.G."/>
            <person name="Delaux P.M."/>
            <person name="Dal Grande F."/>
            <person name="Keller J."/>
        </authorList>
    </citation>
    <scope>NUCLEOTIDE SEQUENCE [LARGE SCALE GENOMIC DNA]</scope>
    <source>
        <strain evidence="2 3">SAG 2145</strain>
    </source>
</reference>
<gene>
    <name evidence="2" type="ORF">WJX74_009338</name>
</gene>
<dbReference type="Gene3D" id="1.25.40.20">
    <property type="entry name" value="Ankyrin repeat-containing domain"/>
    <property type="match status" value="1"/>
</dbReference>
<evidence type="ECO:0000313" key="3">
    <source>
        <dbReference type="Proteomes" id="UP001438707"/>
    </source>
</evidence>
<comment type="caution">
    <text evidence="2">The sequence shown here is derived from an EMBL/GenBank/DDBJ whole genome shotgun (WGS) entry which is preliminary data.</text>
</comment>
<feature type="compositionally biased region" description="Polar residues" evidence="1">
    <location>
        <begin position="26"/>
        <end position="39"/>
    </location>
</feature>
<proteinExistence type="predicted"/>
<dbReference type="AlphaFoldDB" id="A0AAW1Q5P5"/>
<evidence type="ECO:0000256" key="1">
    <source>
        <dbReference type="SAM" id="MobiDB-lite"/>
    </source>
</evidence>
<dbReference type="EMBL" id="JALJOS010000089">
    <property type="protein sequence ID" value="KAK9816185.1"/>
    <property type="molecule type" value="Genomic_DNA"/>
</dbReference>
<keyword evidence="3" id="KW-1185">Reference proteome</keyword>
<evidence type="ECO:0008006" key="4">
    <source>
        <dbReference type="Google" id="ProtNLM"/>
    </source>
</evidence>
<organism evidence="2 3">
    <name type="scientific">Apatococcus lobatus</name>
    <dbReference type="NCBI Taxonomy" id="904363"/>
    <lineage>
        <taxon>Eukaryota</taxon>
        <taxon>Viridiplantae</taxon>
        <taxon>Chlorophyta</taxon>
        <taxon>core chlorophytes</taxon>
        <taxon>Trebouxiophyceae</taxon>
        <taxon>Chlorellales</taxon>
        <taxon>Chlorellaceae</taxon>
        <taxon>Apatococcus</taxon>
    </lineage>
</organism>
<dbReference type="PANTHER" id="PTHR46586:SF3">
    <property type="entry name" value="ANKYRIN REPEAT-CONTAINING PROTEIN"/>
    <property type="match status" value="1"/>
</dbReference>
<accession>A0AAW1Q5P5</accession>
<dbReference type="PANTHER" id="PTHR46586">
    <property type="entry name" value="ANKYRIN REPEAT-CONTAINING PROTEIN"/>
    <property type="match status" value="1"/>
</dbReference>
<feature type="region of interest" description="Disordered" evidence="1">
    <location>
        <begin position="1"/>
        <end position="42"/>
    </location>
</feature>
<sequence>MPKDGEGQLQARSSRCELSRSPASEVEQTLQTNEGQGSSCDPAESADIRLQACKAAREGNIDCLSWLIQNGCSSARLQAACCAAAGAGQVDVLRFLAEVFKHFRGCLTQMVAAAASTGQIIVLEYVASLPNIRHGPWDSSATSAAAKNNQMEVMKWLRAQDLPCMMACQTYTAAAIGGHVGMLKYIEMVEPECTRHWDHACLMAILHGRLEALQHLIATHSTSIAQLQSLEEMWIFWVQEAAKSGHAQIVDFLLAELGSILCSEPANDSIHLR</sequence>
<dbReference type="InterPro" id="IPR052050">
    <property type="entry name" value="SecEffector_AnkRepeat"/>
</dbReference>
<protein>
    <recommendedName>
        <fullName evidence="4">Ankyrin repeat protein</fullName>
    </recommendedName>
</protein>
<dbReference type="SUPFAM" id="SSF140860">
    <property type="entry name" value="Pseudo ankyrin repeat-like"/>
    <property type="match status" value="1"/>
</dbReference>
<name>A0AAW1Q5P5_9CHLO</name>
<evidence type="ECO:0000313" key="2">
    <source>
        <dbReference type="EMBL" id="KAK9816185.1"/>
    </source>
</evidence>
<dbReference type="InterPro" id="IPR036770">
    <property type="entry name" value="Ankyrin_rpt-contain_sf"/>
</dbReference>